<accession>A0ABT3YD31</accession>
<keyword evidence="5 8" id="KW-0812">Transmembrane</keyword>
<dbReference type="SUPFAM" id="SSF161098">
    <property type="entry name" value="MetI-like"/>
    <property type="match status" value="1"/>
</dbReference>
<proteinExistence type="inferred from homology"/>
<keyword evidence="11" id="KW-1185">Reference proteome</keyword>
<dbReference type="CDD" id="cd06261">
    <property type="entry name" value="TM_PBP2"/>
    <property type="match status" value="1"/>
</dbReference>
<dbReference type="NCBIfam" id="TIGR01726">
    <property type="entry name" value="HEQRo_perm_3TM"/>
    <property type="match status" value="1"/>
</dbReference>
<dbReference type="RefSeq" id="WP_267611738.1">
    <property type="nucleotide sequence ID" value="NZ_JAOVZQ010000001.1"/>
</dbReference>
<evidence type="ECO:0000256" key="8">
    <source>
        <dbReference type="RuleBase" id="RU363032"/>
    </source>
</evidence>
<dbReference type="InterPro" id="IPR010065">
    <property type="entry name" value="AA_ABC_transptr_permease_3TM"/>
</dbReference>
<evidence type="ECO:0000256" key="6">
    <source>
        <dbReference type="ARBA" id="ARBA00022989"/>
    </source>
</evidence>
<keyword evidence="4" id="KW-1003">Cell membrane</keyword>
<reference evidence="10" key="1">
    <citation type="submission" date="2022-10" db="EMBL/GenBank/DDBJ databases">
        <title>Hoeflea sp. J2-29, isolated from marine algae.</title>
        <authorList>
            <person name="Kristyanto S."/>
            <person name="Kim J.M."/>
            <person name="Jeon C.O."/>
        </authorList>
    </citation>
    <scope>NUCLEOTIDE SEQUENCE</scope>
    <source>
        <strain evidence="10">J2-29</strain>
    </source>
</reference>
<dbReference type="PANTHER" id="PTHR30614:SF34">
    <property type="entry name" value="BLR6398 PROTEIN"/>
    <property type="match status" value="1"/>
</dbReference>
<dbReference type="Gene3D" id="1.10.3720.10">
    <property type="entry name" value="MetI-like"/>
    <property type="match status" value="1"/>
</dbReference>
<dbReference type="InterPro" id="IPR000515">
    <property type="entry name" value="MetI-like"/>
</dbReference>
<keyword evidence="7 8" id="KW-0472">Membrane</keyword>
<dbReference type="PROSITE" id="PS50928">
    <property type="entry name" value="ABC_TM1"/>
    <property type="match status" value="1"/>
</dbReference>
<organism evidence="10 11">
    <name type="scientific">Hoeflea ulvae</name>
    <dbReference type="NCBI Taxonomy" id="2983764"/>
    <lineage>
        <taxon>Bacteria</taxon>
        <taxon>Pseudomonadati</taxon>
        <taxon>Pseudomonadota</taxon>
        <taxon>Alphaproteobacteria</taxon>
        <taxon>Hyphomicrobiales</taxon>
        <taxon>Rhizobiaceae</taxon>
        <taxon>Hoeflea</taxon>
    </lineage>
</organism>
<evidence type="ECO:0000313" key="10">
    <source>
        <dbReference type="EMBL" id="MCY0093791.1"/>
    </source>
</evidence>
<evidence type="ECO:0000256" key="7">
    <source>
        <dbReference type="ARBA" id="ARBA00023136"/>
    </source>
</evidence>
<evidence type="ECO:0000256" key="4">
    <source>
        <dbReference type="ARBA" id="ARBA00022475"/>
    </source>
</evidence>
<evidence type="ECO:0000259" key="9">
    <source>
        <dbReference type="PROSITE" id="PS50928"/>
    </source>
</evidence>
<keyword evidence="3 8" id="KW-0813">Transport</keyword>
<feature type="domain" description="ABC transmembrane type-1" evidence="9">
    <location>
        <begin position="25"/>
        <end position="213"/>
    </location>
</feature>
<dbReference type="PANTHER" id="PTHR30614">
    <property type="entry name" value="MEMBRANE COMPONENT OF AMINO ACID ABC TRANSPORTER"/>
    <property type="match status" value="1"/>
</dbReference>
<comment type="caution">
    <text evidence="10">The sequence shown here is derived from an EMBL/GenBank/DDBJ whole genome shotgun (WGS) entry which is preliminary data.</text>
</comment>
<evidence type="ECO:0000256" key="1">
    <source>
        <dbReference type="ARBA" id="ARBA00004429"/>
    </source>
</evidence>
<gene>
    <name evidence="10" type="ORF">OEG82_07125</name>
</gene>
<evidence type="ECO:0000256" key="3">
    <source>
        <dbReference type="ARBA" id="ARBA00022448"/>
    </source>
</evidence>
<protein>
    <submittedName>
        <fullName evidence="10">Amino acid ABC transporter permease</fullName>
    </submittedName>
</protein>
<feature type="transmembrane region" description="Helical" evidence="8">
    <location>
        <begin position="141"/>
        <end position="166"/>
    </location>
</feature>
<feature type="transmembrane region" description="Helical" evidence="8">
    <location>
        <begin position="70"/>
        <end position="91"/>
    </location>
</feature>
<sequence length="228" mass="25168">MIQTLIDEIPRFFTASNVNFLAAAAGRTLLLSVIGCMIGGAIGFMLVCIRQTRSPWLAPLRVTAIAYTEIFRRIPFLVILFLVLFGIQVIAPTASLFTIALTGVCIVATAFLSEIIRAGFESVPRQQIEAAEVMNFSRMQIIWMVVAPQAWKVILPPAFAFMVMFVKDTALASQIGVVELTFTGKILSNRGFSATLTFGVILLLYFALSYPLTRLGRYLEKRLASPHN</sequence>
<dbReference type="Pfam" id="PF00528">
    <property type="entry name" value="BPD_transp_1"/>
    <property type="match status" value="1"/>
</dbReference>
<feature type="transmembrane region" description="Helical" evidence="8">
    <location>
        <begin position="192"/>
        <end position="212"/>
    </location>
</feature>
<feature type="transmembrane region" description="Helical" evidence="8">
    <location>
        <begin position="97"/>
        <end position="120"/>
    </location>
</feature>
<feature type="transmembrane region" description="Helical" evidence="8">
    <location>
        <begin position="29"/>
        <end position="49"/>
    </location>
</feature>
<dbReference type="EMBL" id="JAOVZQ010000001">
    <property type="protein sequence ID" value="MCY0093791.1"/>
    <property type="molecule type" value="Genomic_DNA"/>
</dbReference>
<evidence type="ECO:0000256" key="2">
    <source>
        <dbReference type="ARBA" id="ARBA00010072"/>
    </source>
</evidence>
<keyword evidence="6 8" id="KW-1133">Transmembrane helix</keyword>
<evidence type="ECO:0000256" key="5">
    <source>
        <dbReference type="ARBA" id="ARBA00022692"/>
    </source>
</evidence>
<dbReference type="Proteomes" id="UP001081283">
    <property type="component" value="Unassembled WGS sequence"/>
</dbReference>
<comment type="subcellular location">
    <subcellularLocation>
        <location evidence="1">Cell inner membrane</location>
        <topology evidence="1">Multi-pass membrane protein</topology>
    </subcellularLocation>
    <subcellularLocation>
        <location evidence="8">Cell membrane</location>
        <topology evidence="8">Multi-pass membrane protein</topology>
    </subcellularLocation>
</comment>
<dbReference type="InterPro" id="IPR035906">
    <property type="entry name" value="MetI-like_sf"/>
</dbReference>
<comment type="similarity">
    <text evidence="2">Belongs to the binding-protein-dependent transport system permease family. HisMQ subfamily.</text>
</comment>
<dbReference type="InterPro" id="IPR043429">
    <property type="entry name" value="ArtM/GltK/GlnP/TcyL/YhdX-like"/>
</dbReference>
<name>A0ABT3YD31_9HYPH</name>
<evidence type="ECO:0000313" key="11">
    <source>
        <dbReference type="Proteomes" id="UP001081283"/>
    </source>
</evidence>